<sequence length="213" mass="24094" precursor="true">MIKIAAIRFSFILCFSTLLNGFCYAQNADVQQLLQEKLVNFKSFQAQFTQIVVDIDKTVLQQANGMLYLQQPNKLRWELFPPNENTLIADGDTLWNLDPFLEQAVAYSQKAQIENNPLILLTDPKSSDWKNYQVTVENKKFVITPVGSANLGIVQLVLMFDNNEQLVSLETKDSQGQVSSLVFTKIKQNVTLAGSHFSFSLPTGWELDDQRAP</sequence>
<dbReference type="EMBL" id="JAKGAS010000001">
    <property type="protein sequence ID" value="MCF2947036.1"/>
    <property type="molecule type" value="Genomic_DNA"/>
</dbReference>
<dbReference type="NCBIfam" id="TIGR00547">
    <property type="entry name" value="lolA"/>
    <property type="match status" value="1"/>
</dbReference>
<feature type="signal peptide" evidence="10">
    <location>
        <begin position="1"/>
        <end position="25"/>
    </location>
</feature>
<accession>A0ABS9D5T7</accession>
<keyword evidence="5 10" id="KW-0813">Transport</keyword>
<dbReference type="Pfam" id="PF03548">
    <property type="entry name" value="LolA"/>
    <property type="match status" value="1"/>
</dbReference>
<name>A0ABS9D5T7_9ALTE</name>
<dbReference type="RefSeq" id="WP_235310549.1">
    <property type="nucleotide sequence ID" value="NZ_JAKGAS010000001.1"/>
</dbReference>
<comment type="subunit">
    <text evidence="3 10">Monomer.</text>
</comment>
<keyword evidence="6 10" id="KW-0732">Signal</keyword>
<organism evidence="11 12">
    <name type="scientific">Paraglaciecola algarum</name>
    <dbReference type="NCBI Taxonomy" id="3050085"/>
    <lineage>
        <taxon>Bacteria</taxon>
        <taxon>Pseudomonadati</taxon>
        <taxon>Pseudomonadota</taxon>
        <taxon>Gammaproteobacteria</taxon>
        <taxon>Alteromonadales</taxon>
        <taxon>Alteromonadaceae</taxon>
        <taxon>Paraglaciecola</taxon>
    </lineage>
</organism>
<proteinExistence type="inferred from homology"/>
<reference evidence="11 12" key="1">
    <citation type="submission" date="2022-01" db="EMBL/GenBank/DDBJ databases">
        <title>Paraglaciecola sp. G1-23.</title>
        <authorList>
            <person name="Jin M.S."/>
            <person name="Han D.M."/>
            <person name="Kim H.M."/>
            <person name="Jeon C.O."/>
        </authorList>
    </citation>
    <scope>NUCLEOTIDE SEQUENCE [LARGE SCALE GENOMIC DNA]</scope>
    <source>
        <strain evidence="11 12">G1-23</strain>
    </source>
</reference>
<protein>
    <recommendedName>
        <fullName evidence="4 10">Outer-membrane lipoprotein carrier protein</fullName>
    </recommendedName>
</protein>
<dbReference type="CDD" id="cd16325">
    <property type="entry name" value="LolA"/>
    <property type="match status" value="1"/>
</dbReference>
<dbReference type="InterPro" id="IPR018323">
    <property type="entry name" value="OM_lipoprot_carrier_LolA_Pbac"/>
</dbReference>
<evidence type="ECO:0000256" key="10">
    <source>
        <dbReference type="HAMAP-Rule" id="MF_00240"/>
    </source>
</evidence>
<dbReference type="InterPro" id="IPR004564">
    <property type="entry name" value="OM_lipoprot_carrier_LolA-like"/>
</dbReference>
<comment type="similarity">
    <text evidence="2 10">Belongs to the LolA family.</text>
</comment>
<comment type="function">
    <text evidence="10">Participates in the translocation of lipoproteins from the inner membrane to the outer membrane. Only forms a complex with a lipoprotein if the residue after the N-terminal Cys is not an aspartate (The Asp acts as a targeting signal to indicate that the lipoprotein should stay in the inner membrane).</text>
</comment>
<evidence type="ECO:0000256" key="6">
    <source>
        <dbReference type="ARBA" id="ARBA00022729"/>
    </source>
</evidence>
<evidence type="ECO:0000313" key="12">
    <source>
        <dbReference type="Proteomes" id="UP001521137"/>
    </source>
</evidence>
<feature type="chain" id="PRO_5044910717" description="Outer-membrane lipoprotein carrier protein" evidence="10">
    <location>
        <begin position="26"/>
        <end position="213"/>
    </location>
</feature>
<evidence type="ECO:0000256" key="9">
    <source>
        <dbReference type="ARBA" id="ARBA00023186"/>
    </source>
</evidence>
<gene>
    <name evidence="10 11" type="primary">lolA</name>
    <name evidence="11" type="ORF">L0668_02880</name>
</gene>
<dbReference type="HAMAP" id="MF_00240">
    <property type="entry name" value="LolA"/>
    <property type="match status" value="1"/>
</dbReference>
<evidence type="ECO:0000256" key="5">
    <source>
        <dbReference type="ARBA" id="ARBA00022448"/>
    </source>
</evidence>
<keyword evidence="8 10" id="KW-0653">Protein transport</keyword>
<dbReference type="PANTHER" id="PTHR35869">
    <property type="entry name" value="OUTER-MEMBRANE LIPOPROTEIN CARRIER PROTEIN"/>
    <property type="match status" value="1"/>
</dbReference>
<dbReference type="Gene3D" id="2.50.20.10">
    <property type="entry name" value="Lipoprotein localisation LolA/LolB/LppX"/>
    <property type="match status" value="1"/>
</dbReference>
<keyword evidence="7 10" id="KW-0574">Periplasm</keyword>
<evidence type="ECO:0000256" key="7">
    <source>
        <dbReference type="ARBA" id="ARBA00022764"/>
    </source>
</evidence>
<comment type="subcellular location">
    <subcellularLocation>
        <location evidence="1 10">Periplasm</location>
    </subcellularLocation>
</comment>
<evidence type="ECO:0000313" key="11">
    <source>
        <dbReference type="EMBL" id="MCF2947036.1"/>
    </source>
</evidence>
<dbReference type="InterPro" id="IPR029046">
    <property type="entry name" value="LolA/LolB/LppX"/>
</dbReference>
<evidence type="ECO:0000256" key="3">
    <source>
        <dbReference type="ARBA" id="ARBA00011245"/>
    </source>
</evidence>
<keyword evidence="11" id="KW-0449">Lipoprotein</keyword>
<dbReference type="PANTHER" id="PTHR35869:SF1">
    <property type="entry name" value="OUTER-MEMBRANE LIPOPROTEIN CARRIER PROTEIN"/>
    <property type="match status" value="1"/>
</dbReference>
<dbReference type="SUPFAM" id="SSF89392">
    <property type="entry name" value="Prokaryotic lipoproteins and lipoprotein localization factors"/>
    <property type="match status" value="1"/>
</dbReference>
<evidence type="ECO:0000256" key="4">
    <source>
        <dbReference type="ARBA" id="ARBA00014035"/>
    </source>
</evidence>
<evidence type="ECO:0000256" key="1">
    <source>
        <dbReference type="ARBA" id="ARBA00004418"/>
    </source>
</evidence>
<keyword evidence="12" id="KW-1185">Reference proteome</keyword>
<comment type="caution">
    <text evidence="11">The sequence shown here is derived from an EMBL/GenBank/DDBJ whole genome shotgun (WGS) entry which is preliminary data.</text>
</comment>
<evidence type="ECO:0000256" key="2">
    <source>
        <dbReference type="ARBA" id="ARBA00007615"/>
    </source>
</evidence>
<evidence type="ECO:0000256" key="8">
    <source>
        <dbReference type="ARBA" id="ARBA00022927"/>
    </source>
</evidence>
<keyword evidence="9 10" id="KW-0143">Chaperone</keyword>
<dbReference type="Proteomes" id="UP001521137">
    <property type="component" value="Unassembled WGS sequence"/>
</dbReference>